<dbReference type="RefSeq" id="WP_187013486.1">
    <property type="nucleotide sequence ID" value="NZ_JACOQI010000001.1"/>
</dbReference>
<name>A0A923S5Z5_9FIRM</name>
<dbReference type="NCBIfam" id="TIGR03994">
    <property type="entry name" value="rSAM_HemZ"/>
    <property type="match status" value="1"/>
</dbReference>
<comment type="caution">
    <text evidence="2">The sequence shown here is derived from an EMBL/GenBank/DDBJ whole genome shotgun (WGS) entry which is preliminary data.</text>
</comment>
<dbReference type="SMART" id="SM00729">
    <property type="entry name" value="Elp3"/>
    <property type="match status" value="1"/>
</dbReference>
<evidence type="ECO:0000259" key="1">
    <source>
        <dbReference type="PROSITE" id="PS51918"/>
    </source>
</evidence>
<dbReference type="Proteomes" id="UP000620327">
    <property type="component" value="Unassembled WGS sequence"/>
</dbReference>
<keyword evidence="2" id="KW-0560">Oxidoreductase</keyword>
<dbReference type="SFLD" id="SFLDS00029">
    <property type="entry name" value="Radical_SAM"/>
    <property type="match status" value="1"/>
</dbReference>
<dbReference type="SUPFAM" id="SSF102114">
    <property type="entry name" value="Radical SAM enzymes"/>
    <property type="match status" value="1"/>
</dbReference>
<dbReference type="GO" id="GO:0051989">
    <property type="term" value="F:coproporphyrinogen dehydrogenase activity"/>
    <property type="evidence" value="ECO:0007669"/>
    <property type="project" value="UniProtKB-EC"/>
</dbReference>
<dbReference type="SFLD" id="SFLDG01065">
    <property type="entry name" value="anaerobic_coproporphyrinogen-I"/>
    <property type="match status" value="1"/>
</dbReference>
<evidence type="ECO:0000313" key="3">
    <source>
        <dbReference type="Proteomes" id="UP000620327"/>
    </source>
</evidence>
<dbReference type="GO" id="GO:0051539">
    <property type="term" value="F:4 iron, 4 sulfur cluster binding"/>
    <property type="evidence" value="ECO:0007669"/>
    <property type="project" value="TreeGrafter"/>
</dbReference>
<sequence length="505" mass="56254">MKLEFLGHDERYIVEQSLMTLFPLEKPTYDAVQPGDEAWCRLAAGETAADCQVTAELHYHGYTAAGTFASSLTGTDFEKEGQRRYAVAACFYLAFLDLYPKLPEALRAAEKLTLPPWGMLTGVRPDKPITRALMEGKTPEEAKRELKARYFVPEDRAALALETGAVGYQALKRLEKRDIDLYVGIPFCPTRCAYCSFVSQSVERSFSLVEPYVKALIAEIRAGGEMVRKNHLRPRTFYMGGGTPGILTPDQMDAILTALEESFDLSACPEITVEIGRPDTITAEKLAVLKSHGVTRVCVNPQTMEDHVLAAIGRRHVSADTVRAMELVRTYRFPHVNMDLIAGLPADTPEGFRRSLDKCLELGADDITIHTLALKKGSRILMEGLSIPDGAAVQAMLDYAAPTLRAAGFVPYYLYRQKYMSGSFENVGWSRPGGECWYNVDIMSELCSILSFGAGGSTKMVEPGTNHIERVFNLKYPKEYTERPEKIQQNQAAFAEFYQKYVPET</sequence>
<dbReference type="CDD" id="cd01335">
    <property type="entry name" value="Radical_SAM"/>
    <property type="match status" value="1"/>
</dbReference>
<dbReference type="GO" id="GO:0006779">
    <property type="term" value="P:porphyrin-containing compound biosynthetic process"/>
    <property type="evidence" value="ECO:0007669"/>
    <property type="project" value="TreeGrafter"/>
</dbReference>
<dbReference type="EC" id="1.3.98.3" evidence="2"/>
<dbReference type="Pfam" id="PF04055">
    <property type="entry name" value="Radical_SAM"/>
    <property type="match status" value="1"/>
</dbReference>
<evidence type="ECO:0000313" key="2">
    <source>
        <dbReference type="EMBL" id="MBC5769100.1"/>
    </source>
</evidence>
<gene>
    <name evidence="2" type="primary">hemZ</name>
    <name evidence="2" type="ORF">H8Z83_01885</name>
</gene>
<dbReference type="Gene3D" id="3.80.30.20">
    <property type="entry name" value="tm_1862 like domain"/>
    <property type="match status" value="1"/>
</dbReference>
<dbReference type="EMBL" id="JACOQI010000001">
    <property type="protein sequence ID" value="MBC5769100.1"/>
    <property type="molecule type" value="Genomic_DNA"/>
</dbReference>
<dbReference type="InterPro" id="IPR034505">
    <property type="entry name" value="Coproporphyrinogen-III_oxidase"/>
</dbReference>
<dbReference type="PANTHER" id="PTHR13932:SF1">
    <property type="entry name" value="OXYGEN-INDEPENDENT COPROPORPHYRINOGEN-III OXIDASE-LIKE PROTEIN HEMZ"/>
    <property type="match status" value="1"/>
</dbReference>
<dbReference type="SFLD" id="SFLDG01082">
    <property type="entry name" value="B12-binding_domain_containing"/>
    <property type="match status" value="1"/>
</dbReference>
<accession>A0A923S5Z5</accession>
<dbReference type="InterPro" id="IPR023995">
    <property type="entry name" value="HemZ"/>
</dbReference>
<proteinExistence type="predicted"/>
<organism evidence="2 3">
    <name type="scientific">Dysosmobacter segnis</name>
    <dbReference type="NCBI Taxonomy" id="2763042"/>
    <lineage>
        <taxon>Bacteria</taxon>
        <taxon>Bacillati</taxon>
        <taxon>Bacillota</taxon>
        <taxon>Clostridia</taxon>
        <taxon>Eubacteriales</taxon>
        <taxon>Oscillospiraceae</taxon>
        <taxon>Dysosmobacter</taxon>
    </lineage>
</organism>
<dbReference type="InterPro" id="IPR006638">
    <property type="entry name" value="Elp3/MiaA/NifB-like_rSAM"/>
</dbReference>
<dbReference type="GO" id="GO:0005737">
    <property type="term" value="C:cytoplasm"/>
    <property type="evidence" value="ECO:0007669"/>
    <property type="project" value="TreeGrafter"/>
</dbReference>
<dbReference type="InterPro" id="IPR023404">
    <property type="entry name" value="rSAM_horseshoe"/>
</dbReference>
<feature type="domain" description="Radical SAM core" evidence="1">
    <location>
        <begin position="173"/>
        <end position="423"/>
    </location>
</feature>
<keyword evidence="3" id="KW-1185">Reference proteome</keyword>
<protein>
    <submittedName>
        <fullName evidence="2">Coproporphyrinogen dehydrogenase HemZ</fullName>
        <ecNumber evidence="2">1.3.98.3</ecNumber>
    </submittedName>
</protein>
<dbReference type="SFLD" id="SFLDF00310">
    <property type="entry name" value="oxygen-independent_coproporphy"/>
    <property type="match status" value="1"/>
</dbReference>
<dbReference type="PROSITE" id="PS51918">
    <property type="entry name" value="RADICAL_SAM"/>
    <property type="match status" value="1"/>
</dbReference>
<dbReference type="InterPro" id="IPR007197">
    <property type="entry name" value="rSAM"/>
</dbReference>
<dbReference type="AlphaFoldDB" id="A0A923S5Z5"/>
<reference evidence="2" key="1">
    <citation type="submission" date="2020-08" db="EMBL/GenBank/DDBJ databases">
        <title>Genome public.</title>
        <authorList>
            <person name="Liu C."/>
            <person name="Sun Q."/>
        </authorList>
    </citation>
    <scope>NUCLEOTIDE SEQUENCE</scope>
    <source>
        <strain evidence="2">BX15</strain>
    </source>
</reference>
<dbReference type="InterPro" id="IPR058240">
    <property type="entry name" value="rSAM_sf"/>
</dbReference>
<dbReference type="PANTHER" id="PTHR13932">
    <property type="entry name" value="COPROPORPHYRINIGEN III OXIDASE"/>
    <property type="match status" value="1"/>
</dbReference>